<dbReference type="AlphaFoldDB" id="A0A1F6WQ25"/>
<evidence type="ECO:0000313" key="5">
    <source>
        <dbReference type="Proteomes" id="UP000178184"/>
    </source>
</evidence>
<accession>A0A1F6WQ25</accession>
<dbReference type="GO" id="GO:0043138">
    <property type="term" value="F:3'-5' DNA helicase activity"/>
    <property type="evidence" value="ECO:0007669"/>
    <property type="project" value="TreeGrafter"/>
</dbReference>
<keyword evidence="2" id="KW-0067">ATP-binding</keyword>
<evidence type="ECO:0008006" key="6">
    <source>
        <dbReference type="Google" id="ProtNLM"/>
    </source>
</evidence>
<evidence type="ECO:0000256" key="2">
    <source>
        <dbReference type="ARBA" id="ARBA00022840"/>
    </source>
</evidence>
<evidence type="ECO:0000313" key="4">
    <source>
        <dbReference type="EMBL" id="OGI83956.1"/>
    </source>
</evidence>
<sequence>MYLINVIPLHRKIPDISLSYISKDNIKLGTIIDAPIKKSLEQSLVISIQNVKDEKSYIKSLPWKLISIQKNKDNVILQKKVIDTLFDFCSYSFVNPDVVIRACLKEFKVQKLKVKGNIETLTITSSNRKLKKLNNGQDYVSTLQNFISNFTINSPKINKISIDDAGGLSNYGILYLGFDPVAFIVLLARNLNIPISFINGGQRLRYQEWNLLQNKKQSLFLTNLRIISREDEDHIIKQYPIAKKIQEIILKNTLLGRKILILASAKNFAPKTICGDCGQIHICPNCKNHLKLVKNGRNYARIYGVSGEYIFVCANCNNGYTALTKCTNCDSWNLLPIGYGIERIIENLENLIPKKQHGDIYDFSTSVKQKKLKNWGNKGGIIIGGLNLINEIELCDICIVPSLGALLYNGFFESSERVRDILEYAQNCSQGMIVSVLKDNEKDFLDLTCTQWKKQELTDRKTLNYPPYARHLILTLDPYASRAEKIQNEIVKILEKFTDPNTGFAVAIEKDIFGQVKIHASFPNTHWSITNSDYSLPLKIKKSLLPFWKYLKVEVY</sequence>
<dbReference type="PANTHER" id="PTHR30580">
    <property type="entry name" value="PRIMOSOMAL PROTEIN N"/>
    <property type="match status" value="1"/>
</dbReference>
<gene>
    <name evidence="4" type="ORF">A2903_02985</name>
</gene>
<evidence type="ECO:0000256" key="3">
    <source>
        <dbReference type="ARBA" id="ARBA00023125"/>
    </source>
</evidence>
<dbReference type="PANTHER" id="PTHR30580:SF0">
    <property type="entry name" value="PRIMOSOMAL PROTEIN N"/>
    <property type="match status" value="1"/>
</dbReference>
<name>A0A1F6WQ25_9BACT</name>
<dbReference type="Proteomes" id="UP000178184">
    <property type="component" value="Unassembled WGS sequence"/>
</dbReference>
<dbReference type="GO" id="GO:0006302">
    <property type="term" value="P:double-strand break repair"/>
    <property type="evidence" value="ECO:0007669"/>
    <property type="project" value="TreeGrafter"/>
</dbReference>
<dbReference type="GO" id="GO:0005524">
    <property type="term" value="F:ATP binding"/>
    <property type="evidence" value="ECO:0007669"/>
    <property type="project" value="UniProtKB-KW"/>
</dbReference>
<dbReference type="GO" id="GO:0006270">
    <property type="term" value="P:DNA replication initiation"/>
    <property type="evidence" value="ECO:0007669"/>
    <property type="project" value="TreeGrafter"/>
</dbReference>
<protein>
    <recommendedName>
        <fullName evidence="6">Primosomal protein N' 3' DNA-binding domain-containing protein</fullName>
    </recommendedName>
</protein>
<keyword evidence="1" id="KW-0547">Nucleotide-binding</keyword>
<dbReference type="EMBL" id="MFUO01000015">
    <property type="protein sequence ID" value="OGI83956.1"/>
    <property type="molecule type" value="Genomic_DNA"/>
</dbReference>
<dbReference type="GO" id="GO:0006310">
    <property type="term" value="P:DNA recombination"/>
    <property type="evidence" value="ECO:0007669"/>
    <property type="project" value="TreeGrafter"/>
</dbReference>
<dbReference type="STRING" id="1801764.A2903_02985"/>
<reference evidence="4 5" key="1">
    <citation type="journal article" date="2016" name="Nat. Commun.">
        <title>Thousands of microbial genomes shed light on interconnected biogeochemical processes in an aquifer system.</title>
        <authorList>
            <person name="Anantharaman K."/>
            <person name="Brown C.T."/>
            <person name="Hug L.A."/>
            <person name="Sharon I."/>
            <person name="Castelle C.J."/>
            <person name="Probst A.J."/>
            <person name="Thomas B.C."/>
            <person name="Singh A."/>
            <person name="Wilkins M.J."/>
            <person name="Karaoz U."/>
            <person name="Brodie E.L."/>
            <person name="Williams K.H."/>
            <person name="Hubbard S.S."/>
            <person name="Banfield J.F."/>
        </authorList>
    </citation>
    <scope>NUCLEOTIDE SEQUENCE [LARGE SCALE GENOMIC DNA]</scope>
</reference>
<keyword evidence="3" id="KW-0238">DNA-binding</keyword>
<comment type="caution">
    <text evidence="4">The sequence shown here is derived from an EMBL/GenBank/DDBJ whole genome shotgun (WGS) entry which is preliminary data.</text>
</comment>
<dbReference type="GO" id="GO:0003677">
    <property type="term" value="F:DNA binding"/>
    <property type="evidence" value="ECO:0007669"/>
    <property type="project" value="UniProtKB-KW"/>
</dbReference>
<evidence type="ECO:0000256" key="1">
    <source>
        <dbReference type="ARBA" id="ARBA00022741"/>
    </source>
</evidence>
<organism evidence="4 5">
    <name type="scientific">Candidatus Nomurabacteria bacterium RIFCSPLOWO2_01_FULL_33_17</name>
    <dbReference type="NCBI Taxonomy" id="1801764"/>
    <lineage>
        <taxon>Bacteria</taxon>
        <taxon>Candidatus Nomuraibacteriota</taxon>
    </lineage>
</organism>
<proteinExistence type="predicted"/>